<sequence>MLPHTLAIPRRTDLIEAINTFGKNGIGPVVTKHDGMHCGHGIRRWETIETLYSFMALSESSYPFVLQPFREEFTDIRVIIAGDYVESYTRCNPHNFRVNISLGGTGSPPDPPGFFFFALNVPPSLN</sequence>
<proteinExistence type="predicted"/>
<accession>X1BV99</accession>
<evidence type="ECO:0000313" key="1">
    <source>
        <dbReference type="EMBL" id="GAG88108.1"/>
    </source>
</evidence>
<dbReference type="SUPFAM" id="SSF56059">
    <property type="entry name" value="Glutathione synthetase ATP-binding domain-like"/>
    <property type="match status" value="1"/>
</dbReference>
<dbReference type="EMBL" id="BART01010347">
    <property type="protein sequence ID" value="GAG88108.1"/>
    <property type="molecule type" value="Genomic_DNA"/>
</dbReference>
<protein>
    <submittedName>
        <fullName evidence="1">Uncharacterized protein</fullName>
    </submittedName>
</protein>
<organism evidence="1">
    <name type="scientific">marine sediment metagenome</name>
    <dbReference type="NCBI Taxonomy" id="412755"/>
    <lineage>
        <taxon>unclassified sequences</taxon>
        <taxon>metagenomes</taxon>
        <taxon>ecological metagenomes</taxon>
    </lineage>
</organism>
<reference evidence="1" key="1">
    <citation type="journal article" date="2014" name="Front. Microbiol.">
        <title>High frequency of phylogenetically diverse reductive dehalogenase-homologous genes in deep subseafloor sedimentary metagenomes.</title>
        <authorList>
            <person name="Kawai M."/>
            <person name="Futagami T."/>
            <person name="Toyoda A."/>
            <person name="Takaki Y."/>
            <person name="Nishi S."/>
            <person name="Hori S."/>
            <person name="Arai W."/>
            <person name="Tsubouchi T."/>
            <person name="Morono Y."/>
            <person name="Uchiyama I."/>
            <person name="Ito T."/>
            <person name="Fujiyama A."/>
            <person name="Inagaki F."/>
            <person name="Takami H."/>
        </authorList>
    </citation>
    <scope>NUCLEOTIDE SEQUENCE</scope>
    <source>
        <strain evidence="1">Expedition CK06-06</strain>
    </source>
</reference>
<name>X1BV99_9ZZZZ</name>
<dbReference type="AlphaFoldDB" id="X1BV99"/>
<comment type="caution">
    <text evidence="1">The sequence shown here is derived from an EMBL/GenBank/DDBJ whole genome shotgun (WGS) entry which is preliminary data.</text>
</comment>
<gene>
    <name evidence="1" type="ORF">S01H4_22540</name>
</gene>